<name>A0AAJ6QXD9_9ACAR</name>
<dbReference type="SUPFAM" id="SSF52833">
    <property type="entry name" value="Thioredoxin-like"/>
    <property type="match status" value="1"/>
</dbReference>
<dbReference type="GO" id="GO:0051537">
    <property type="term" value="F:2 iron, 2 sulfur cluster binding"/>
    <property type="evidence" value="ECO:0007669"/>
    <property type="project" value="UniProtKB-KW"/>
</dbReference>
<dbReference type="Pfam" id="PF00462">
    <property type="entry name" value="Glutaredoxin"/>
    <property type="match status" value="1"/>
</dbReference>
<sequence length="132" mass="15067">MFARRIFCQTARFLAAEAKHKHIDEMVKKAKVVVFMKGNPKEPQCGFSNAVVQIMRMHGVPYESYDVLQDEELRQQIKQFTNWPTIPQVFINGEFVGGCDIMLEMHKSGDLVEELEKAGIRSALLDAEPPNK</sequence>
<evidence type="ECO:0000256" key="2">
    <source>
        <dbReference type="ARBA" id="ARBA00022723"/>
    </source>
</evidence>
<dbReference type="RefSeq" id="XP_003746983.1">
    <property type="nucleotide sequence ID" value="XM_003746935.1"/>
</dbReference>
<dbReference type="PROSITE" id="PS51354">
    <property type="entry name" value="GLUTAREDOXIN_2"/>
    <property type="match status" value="1"/>
</dbReference>
<dbReference type="GO" id="GO:0005759">
    <property type="term" value="C:mitochondrial matrix"/>
    <property type="evidence" value="ECO:0007669"/>
    <property type="project" value="TreeGrafter"/>
</dbReference>
<gene>
    <name evidence="10" type="primary">LOC100899151</name>
</gene>
<dbReference type="InterPro" id="IPR004480">
    <property type="entry name" value="Monothiol_GRX-rel"/>
</dbReference>
<keyword evidence="9" id="KW-1185">Reference proteome</keyword>
<keyword evidence="5" id="KW-0676">Redox-active center</keyword>
<evidence type="ECO:0000256" key="7">
    <source>
        <dbReference type="ARBA" id="ARBA00076083"/>
    </source>
</evidence>
<dbReference type="GeneID" id="100899151"/>
<dbReference type="InterPro" id="IPR036249">
    <property type="entry name" value="Thioredoxin-like_sf"/>
</dbReference>
<protein>
    <recommendedName>
        <fullName evidence="6">Glutaredoxin-related protein 5, mitochondrial</fullName>
    </recommendedName>
    <alternativeName>
        <fullName evidence="7">Monothiol glutaredoxin-5</fullName>
    </alternativeName>
</protein>
<dbReference type="GO" id="GO:0046872">
    <property type="term" value="F:metal ion binding"/>
    <property type="evidence" value="ECO:0007669"/>
    <property type="project" value="UniProtKB-KW"/>
</dbReference>
<dbReference type="Gene3D" id="3.40.30.10">
    <property type="entry name" value="Glutaredoxin"/>
    <property type="match status" value="1"/>
</dbReference>
<dbReference type="AlphaFoldDB" id="A0AAJ6QXD9"/>
<dbReference type="InterPro" id="IPR002109">
    <property type="entry name" value="Glutaredoxin"/>
</dbReference>
<evidence type="ECO:0000256" key="1">
    <source>
        <dbReference type="ARBA" id="ARBA00022714"/>
    </source>
</evidence>
<dbReference type="CDD" id="cd03028">
    <property type="entry name" value="GRX_PICOT_like"/>
    <property type="match status" value="1"/>
</dbReference>
<dbReference type="CTD" id="32410"/>
<dbReference type="PANTHER" id="PTHR10293:SF16">
    <property type="entry name" value="GLUTAREDOXIN-RELATED PROTEIN 5, MITOCHONDRIAL"/>
    <property type="match status" value="1"/>
</dbReference>
<organism evidence="9 10">
    <name type="scientific">Galendromus occidentalis</name>
    <name type="common">western predatory mite</name>
    <dbReference type="NCBI Taxonomy" id="34638"/>
    <lineage>
        <taxon>Eukaryota</taxon>
        <taxon>Metazoa</taxon>
        <taxon>Ecdysozoa</taxon>
        <taxon>Arthropoda</taxon>
        <taxon>Chelicerata</taxon>
        <taxon>Arachnida</taxon>
        <taxon>Acari</taxon>
        <taxon>Parasitiformes</taxon>
        <taxon>Mesostigmata</taxon>
        <taxon>Gamasina</taxon>
        <taxon>Phytoseioidea</taxon>
        <taxon>Phytoseiidae</taxon>
        <taxon>Typhlodrominae</taxon>
        <taxon>Galendromus</taxon>
    </lineage>
</organism>
<accession>A0AAJ6QXD9</accession>
<evidence type="ECO:0000256" key="3">
    <source>
        <dbReference type="ARBA" id="ARBA00023004"/>
    </source>
</evidence>
<dbReference type="Proteomes" id="UP000694867">
    <property type="component" value="Unplaced"/>
</dbReference>
<keyword evidence="2" id="KW-0479">Metal-binding</keyword>
<dbReference type="PANTHER" id="PTHR10293">
    <property type="entry name" value="GLUTAREDOXIN FAMILY MEMBER"/>
    <property type="match status" value="1"/>
</dbReference>
<evidence type="ECO:0000313" key="10">
    <source>
        <dbReference type="RefSeq" id="XP_003746983.1"/>
    </source>
</evidence>
<dbReference type="FunFam" id="3.40.30.10:FF:000005">
    <property type="entry name" value="Glutaredoxin 5"/>
    <property type="match status" value="1"/>
</dbReference>
<dbReference type="InterPro" id="IPR033658">
    <property type="entry name" value="GRX_PICOT-like"/>
</dbReference>
<evidence type="ECO:0000259" key="8">
    <source>
        <dbReference type="Pfam" id="PF00462"/>
    </source>
</evidence>
<evidence type="ECO:0000256" key="4">
    <source>
        <dbReference type="ARBA" id="ARBA00023014"/>
    </source>
</evidence>
<keyword evidence="4" id="KW-0411">Iron-sulfur</keyword>
<dbReference type="KEGG" id="goe:100899151"/>
<feature type="domain" description="Glutaredoxin" evidence="8">
    <location>
        <begin position="32"/>
        <end position="96"/>
    </location>
</feature>
<evidence type="ECO:0000256" key="5">
    <source>
        <dbReference type="ARBA" id="ARBA00023284"/>
    </source>
</evidence>
<keyword evidence="1" id="KW-0001">2Fe-2S</keyword>
<evidence type="ECO:0000313" key="9">
    <source>
        <dbReference type="Proteomes" id="UP000694867"/>
    </source>
</evidence>
<keyword evidence="3" id="KW-0408">Iron</keyword>
<dbReference type="NCBIfam" id="TIGR00365">
    <property type="entry name" value="Grx4 family monothiol glutaredoxin"/>
    <property type="match status" value="1"/>
</dbReference>
<evidence type="ECO:0000256" key="6">
    <source>
        <dbReference type="ARBA" id="ARBA00067456"/>
    </source>
</evidence>
<proteinExistence type="predicted"/>
<reference evidence="10" key="1">
    <citation type="submission" date="2025-08" db="UniProtKB">
        <authorList>
            <consortium name="RefSeq"/>
        </authorList>
    </citation>
    <scope>IDENTIFICATION</scope>
</reference>